<name>A0A3P6C5E5_BRACM</name>
<organism evidence="3">
    <name type="scientific">Brassica campestris</name>
    <name type="common">Field mustard</name>
    <dbReference type="NCBI Taxonomy" id="3711"/>
    <lineage>
        <taxon>Eukaryota</taxon>
        <taxon>Viridiplantae</taxon>
        <taxon>Streptophyta</taxon>
        <taxon>Embryophyta</taxon>
        <taxon>Tracheophyta</taxon>
        <taxon>Spermatophyta</taxon>
        <taxon>Magnoliopsida</taxon>
        <taxon>eudicotyledons</taxon>
        <taxon>Gunneridae</taxon>
        <taxon>Pentapetalae</taxon>
        <taxon>rosids</taxon>
        <taxon>malvids</taxon>
        <taxon>Brassicales</taxon>
        <taxon>Brassicaceae</taxon>
        <taxon>Brassiceae</taxon>
        <taxon>Brassica</taxon>
    </lineage>
</organism>
<dbReference type="Proteomes" id="UP000694005">
    <property type="component" value="Chromosome A08"/>
</dbReference>
<evidence type="ECO:0000313" key="3">
    <source>
        <dbReference type="EMBL" id="VDD03159.1"/>
    </source>
</evidence>
<proteinExistence type="predicted"/>
<dbReference type="Gramene" id="A08p06680.2_BraZ1">
    <property type="protein sequence ID" value="A08p06680.2_BraZ1.CDS.1"/>
    <property type="gene ID" value="A08g06680.2_BraZ1"/>
</dbReference>
<feature type="non-terminal residue" evidence="3">
    <location>
        <position position="64"/>
    </location>
</feature>
<accession>A0A3P6C5E5</accession>
<evidence type="ECO:0000256" key="1">
    <source>
        <dbReference type="SAM" id="MobiDB-lite"/>
    </source>
</evidence>
<sequence>MSHRYTREEKGKGKKEKSRAERRRPIQIPQSDNSALIEENKLTLIGRVTNPTIQKTQWVVEWPL</sequence>
<feature type="compositionally biased region" description="Basic residues" evidence="1">
    <location>
        <begin position="12"/>
        <end position="22"/>
    </location>
</feature>
<dbReference type="EMBL" id="LR031575">
    <property type="protein sequence ID" value="VDD03159.1"/>
    <property type="molecule type" value="Genomic_DNA"/>
</dbReference>
<feature type="compositionally biased region" description="Basic and acidic residues" evidence="1">
    <location>
        <begin position="1"/>
        <end position="11"/>
    </location>
</feature>
<dbReference type="EMBL" id="LS974624">
    <property type="protein sequence ID" value="CAG7897002.1"/>
    <property type="molecule type" value="Genomic_DNA"/>
</dbReference>
<gene>
    <name evidence="3" type="ORF">BRAA08T32636Z</name>
    <name evidence="2" type="ORF">BRAPAZ1V2_A08P06680.2</name>
</gene>
<evidence type="ECO:0000313" key="2">
    <source>
        <dbReference type="EMBL" id="CAG7897002.1"/>
    </source>
</evidence>
<dbReference type="AlphaFoldDB" id="A0A3P6C5E5"/>
<protein>
    <submittedName>
        <fullName evidence="2">Uncharacterized protein</fullName>
    </submittedName>
</protein>
<reference evidence="3" key="1">
    <citation type="submission" date="2018-11" db="EMBL/GenBank/DDBJ databases">
        <authorList>
            <consortium name="Genoscope - CEA"/>
            <person name="William W."/>
        </authorList>
    </citation>
    <scope>NUCLEOTIDE SEQUENCE</scope>
</reference>
<feature type="region of interest" description="Disordered" evidence="1">
    <location>
        <begin position="1"/>
        <end position="33"/>
    </location>
</feature>